<dbReference type="AlphaFoldDB" id="A0A938B2Y7"/>
<sequence>MALAVQEKARTAHEIYYPESDGKPMAENTLQFEWIVTIKENLDALLPDAFVAGDLFWYPQQGNNRRRQAPDILVAFGRPKGHRGSYKQWEEGDIAPQVVFEILSPGNRAREMRRKAQFYEQYGVEEYYVYDPDHNTLSGWHRVAGGWQPMDTQHGWQSPRLGVRFTLTPETLRIQRPDGSLFETFAELTQRAAAARQEQEAAQAQAAAAQAQAAAAWAQVEQERQTISALRAELARLQQQGHTESQA</sequence>
<evidence type="ECO:0000313" key="4">
    <source>
        <dbReference type="Proteomes" id="UP000712673"/>
    </source>
</evidence>
<evidence type="ECO:0000259" key="2">
    <source>
        <dbReference type="Pfam" id="PF05685"/>
    </source>
</evidence>
<dbReference type="InterPro" id="IPR011335">
    <property type="entry name" value="Restrct_endonuc-II-like"/>
</dbReference>
<reference evidence="3" key="1">
    <citation type="submission" date="2019-03" db="EMBL/GenBank/DDBJ databases">
        <title>Lake Tanganyika Metagenome-Assembled Genomes (MAGs).</title>
        <authorList>
            <person name="Tran P."/>
        </authorList>
    </citation>
    <scope>NUCLEOTIDE SEQUENCE</scope>
    <source>
        <strain evidence="3">K_DeepCast_65m_m2_066</strain>
    </source>
</reference>
<keyword evidence="3" id="KW-0255">Endonuclease</keyword>
<dbReference type="InterPro" id="IPR008538">
    <property type="entry name" value="Uma2"/>
</dbReference>
<dbReference type="Gene3D" id="3.90.1570.10">
    <property type="entry name" value="tt1808, chain A"/>
    <property type="match status" value="1"/>
</dbReference>
<dbReference type="InterPro" id="IPR012296">
    <property type="entry name" value="Nuclease_put_TT1808"/>
</dbReference>
<dbReference type="Pfam" id="PF05685">
    <property type="entry name" value="Uma2"/>
    <property type="match status" value="1"/>
</dbReference>
<dbReference type="SUPFAM" id="SSF52980">
    <property type="entry name" value="Restriction endonuclease-like"/>
    <property type="match status" value="1"/>
</dbReference>
<comment type="caution">
    <text evidence="3">The sequence shown here is derived from an EMBL/GenBank/DDBJ whole genome shotgun (WGS) entry which is preliminary data.</text>
</comment>
<accession>A0A938B2Y7</accession>
<proteinExistence type="predicted"/>
<feature type="domain" description="Putative restriction endonuclease" evidence="2">
    <location>
        <begin position="46"/>
        <end position="158"/>
    </location>
</feature>
<dbReference type="PANTHER" id="PTHR33352">
    <property type="entry name" value="SLR1095 PROTEIN"/>
    <property type="match status" value="1"/>
</dbReference>
<evidence type="ECO:0000256" key="1">
    <source>
        <dbReference type="SAM" id="Coils"/>
    </source>
</evidence>
<dbReference type="Proteomes" id="UP000712673">
    <property type="component" value="Unassembled WGS sequence"/>
</dbReference>
<dbReference type="GO" id="GO:0004519">
    <property type="term" value="F:endonuclease activity"/>
    <property type="evidence" value="ECO:0007669"/>
    <property type="project" value="UniProtKB-KW"/>
</dbReference>
<protein>
    <submittedName>
        <fullName evidence="3">Uma2 family endonuclease</fullName>
    </submittedName>
</protein>
<name>A0A938B2Y7_UNCTE</name>
<keyword evidence="3" id="KW-0378">Hydrolase</keyword>
<dbReference type="CDD" id="cd06260">
    <property type="entry name" value="DUF820-like"/>
    <property type="match status" value="1"/>
</dbReference>
<dbReference type="EMBL" id="VGLS01000120">
    <property type="protein sequence ID" value="MBM3223273.1"/>
    <property type="molecule type" value="Genomic_DNA"/>
</dbReference>
<dbReference type="PANTHER" id="PTHR33352:SF2">
    <property type="entry name" value="SLL0995 PROTEIN"/>
    <property type="match status" value="1"/>
</dbReference>
<keyword evidence="1" id="KW-0175">Coiled coil</keyword>
<gene>
    <name evidence="3" type="ORF">FJZ47_05655</name>
</gene>
<organism evidence="3 4">
    <name type="scientific">Tectimicrobiota bacterium</name>
    <dbReference type="NCBI Taxonomy" id="2528274"/>
    <lineage>
        <taxon>Bacteria</taxon>
        <taxon>Pseudomonadati</taxon>
        <taxon>Nitrospinota/Tectimicrobiota group</taxon>
        <taxon>Candidatus Tectimicrobiota</taxon>
    </lineage>
</organism>
<feature type="coiled-coil region" evidence="1">
    <location>
        <begin position="185"/>
        <end position="240"/>
    </location>
</feature>
<keyword evidence="3" id="KW-0540">Nuclease</keyword>
<evidence type="ECO:0000313" key="3">
    <source>
        <dbReference type="EMBL" id="MBM3223273.1"/>
    </source>
</evidence>